<feature type="chain" id="PRO_5019797613" description="Ice-binding protein C-terminal domain-containing protein" evidence="1">
    <location>
        <begin position="26"/>
        <end position="187"/>
    </location>
</feature>
<evidence type="ECO:0000259" key="2">
    <source>
        <dbReference type="Pfam" id="PF07589"/>
    </source>
</evidence>
<dbReference type="Proteomes" id="UP000301751">
    <property type="component" value="Unassembled WGS sequence"/>
</dbReference>
<keyword evidence="4" id="KW-1185">Reference proteome</keyword>
<reference evidence="4" key="1">
    <citation type="submission" date="2019-03" db="EMBL/GenBank/DDBJ databases">
        <title>Aquabacterium pictum sp.nov., the first bacteriochlorophyll a-containing freshwater bacterium in the genus Aquabacterium of the class Betaproteobacteria.</title>
        <authorList>
            <person name="Hirose S."/>
            <person name="Tank M."/>
            <person name="Hara E."/>
            <person name="Tamaki H."/>
            <person name="Takaichi S."/>
            <person name="Haruta S."/>
            <person name="Hanada S."/>
        </authorList>
    </citation>
    <scope>NUCLEOTIDE SEQUENCE [LARGE SCALE GENOMIC DNA]</scope>
    <source>
        <strain evidence="4">W35</strain>
    </source>
</reference>
<sequence>MSLQSTTSRALAAATLALSTSAALADVNLLGDTLSFLRAYPNTATQYLAPIPDTVVAAGTSDQVSWVVNSGTLSVTTFNPEAYEIQLTANVTSGYIGSGSRFDGYVISGFDHDIQSFTLNHATGFGVSISLPDARSMAINLDGTSSGTLTIGIALAQPVPEPASIVMLAAGLGLIGVAARRRSAAAG</sequence>
<feature type="signal peptide" evidence="1">
    <location>
        <begin position="1"/>
        <end position="25"/>
    </location>
</feature>
<keyword evidence="1" id="KW-0732">Signal</keyword>
<proteinExistence type="predicted"/>
<evidence type="ECO:0000256" key="1">
    <source>
        <dbReference type="SAM" id="SignalP"/>
    </source>
</evidence>
<dbReference type="RefSeq" id="WP_137733019.1">
    <property type="nucleotide sequence ID" value="NZ_BJCL01000005.1"/>
</dbReference>
<dbReference type="InterPro" id="IPR013424">
    <property type="entry name" value="Ice-binding_C"/>
</dbReference>
<evidence type="ECO:0000313" key="3">
    <source>
        <dbReference type="EMBL" id="GCL63280.1"/>
    </source>
</evidence>
<dbReference type="EMBL" id="BJCL01000005">
    <property type="protein sequence ID" value="GCL63280.1"/>
    <property type="molecule type" value="Genomic_DNA"/>
</dbReference>
<comment type="caution">
    <text evidence="3">The sequence shown here is derived from an EMBL/GenBank/DDBJ whole genome shotgun (WGS) entry which is preliminary data.</text>
</comment>
<name>A0A480AR19_9BURK</name>
<dbReference type="AlphaFoldDB" id="A0A480AR19"/>
<accession>A0A480AR19</accession>
<organism evidence="3 4">
    <name type="scientific">Pseudaquabacterium pictum</name>
    <dbReference type="NCBI Taxonomy" id="2315236"/>
    <lineage>
        <taxon>Bacteria</taxon>
        <taxon>Pseudomonadati</taxon>
        <taxon>Pseudomonadota</taxon>
        <taxon>Betaproteobacteria</taxon>
        <taxon>Burkholderiales</taxon>
        <taxon>Sphaerotilaceae</taxon>
        <taxon>Pseudaquabacterium</taxon>
    </lineage>
</organism>
<dbReference type="NCBIfam" id="TIGR02595">
    <property type="entry name" value="PEP_CTERM"/>
    <property type="match status" value="1"/>
</dbReference>
<protein>
    <recommendedName>
        <fullName evidence="2">Ice-binding protein C-terminal domain-containing protein</fullName>
    </recommendedName>
</protein>
<feature type="domain" description="Ice-binding protein C-terminal" evidence="2">
    <location>
        <begin position="158"/>
        <end position="182"/>
    </location>
</feature>
<dbReference type="Pfam" id="PF07589">
    <property type="entry name" value="PEP-CTERM"/>
    <property type="match status" value="1"/>
</dbReference>
<evidence type="ECO:0000313" key="4">
    <source>
        <dbReference type="Proteomes" id="UP000301751"/>
    </source>
</evidence>
<gene>
    <name evidence="3" type="ORF">AQPW35_23610</name>
</gene>